<dbReference type="EMBL" id="QENU01000002">
    <property type="protein sequence ID" value="PVX41376.1"/>
    <property type="molecule type" value="Genomic_DNA"/>
</dbReference>
<dbReference type="AlphaFoldDB" id="A0A2U0TCN0"/>
<reference evidence="1 2" key="1">
    <citation type="submission" date="2018-05" db="EMBL/GenBank/DDBJ databases">
        <title>Genomic Encyclopedia of Type Strains, Phase IV (KMG-IV): sequencing the most valuable type-strain genomes for metagenomic binning, comparative biology and taxonomic classification.</title>
        <authorList>
            <person name="Goeker M."/>
        </authorList>
    </citation>
    <scope>NUCLEOTIDE SEQUENCE [LARGE SCALE GENOMIC DNA]</scope>
    <source>
        <strain evidence="1 2">DSM 22999</strain>
    </source>
</reference>
<keyword evidence="2" id="KW-1185">Reference proteome</keyword>
<protein>
    <recommendedName>
        <fullName evidence="3">Type I restriction modification DNA specificity protein</fullName>
    </recommendedName>
</protein>
<comment type="caution">
    <text evidence="1">The sequence shown here is derived from an EMBL/GenBank/DDBJ whole genome shotgun (WGS) entry which is preliminary data.</text>
</comment>
<name>A0A2U0TCN0_9PAST</name>
<gene>
    <name evidence="1" type="ORF">C8D76_10272</name>
</gene>
<accession>A0A2U0TCN0</accession>
<organism evidence="1 2">
    <name type="scientific">Alitibacter langaaensis DSM 22999</name>
    <dbReference type="NCBI Taxonomy" id="1122935"/>
    <lineage>
        <taxon>Bacteria</taxon>
        <taxon>Pseudomonadati</taxon>
        <taxon>Pseudomonadota</taxon>
        <taxon>Gammaproteobacteria</taxon>
        <taxon>Pasteurellales</taxon>
        <taxon>Pasteurellaceae</taxon>
        <taxon>Alitibacter</taxon>
    </lineage>
</organism>
<proteinExistence type="predicted"/>
<dbReference type="Proteomes" id="UP000245909">
    <property type="component" value="Unassembled WGS sequence"/>
</dbReference>
<evidence type="ECO:0000313" key="2">
    <source>
        <dbReference type="Proteomes" id="UP000245909"/>
    </source>
</evidence>
<dbReference type="RefSeq" id="WP_207774985.1">
    <property type="nucleotide sequence ID" value="NZ_QENU01000002.1"/>
</dbReference>
<sequence>MEFYNIYFSAIRETIVSNLADGTSKLTIDKTSLSEYLIEYIPIDIQNSYVISHMEKYKKAMDELKQIKYKMNNDILSIL</sequence>
<evidence type="ECO:0000313" key="1">
    <source>
        <dbReference type="EMBL" id="PVX41376.1"/>
    </source>
</evidence>
<evidence type="ECO:0008006" key="3">
    <source>
        <dbReference type="Google" id="ProtNLM"/>
    </source>
</evidence>